<dbReference type="EMBL" id="AAKHCT010000002">
    <property type="protein sequence ID" value="ECR7122792.1"/>
    <property type="molecule type" value="Genomic_DNA"/>
</dbReference>
<dbReference type="Proteomes" id="UP000460224">
    <property type="component" value="Unassembled WGS sequence"/>
</dbReference>
<evidence type="ECO:0000313" key="15">
    <source>
        <dbReference type="Proteomes" id="UP000458487"/>
    </source>
</evidence>
<evidence type="ECO:0000313" key="4">
    <source>
        <dbReference type="EMBL" id="EAE2659177.1"/>
    </source>
</evidence>
<dbReference type="EMBL" id="AAARLF010000018">
    <property type="protein sequence ID" value="EAE2899305.1"/>
    <property type="molecule type" value="Genomic_DNA"/>
</dbReference>
<dbReference type="EMBL" id="AAARIE010000002">
    <property type="protein sequence ID" value="EAE2659177.1"/>
    <property type="molecule type" value="Genomic_DNA"/>
</dbReference>
<evidence type="ECO:0000313" key="8">
    <source>
        <dbReference type="EMBL" id="HAB7365110.1"/>
    </source>
</evidence>
<dbReference type="KEGG" id="lmom:IJ09_13440"/>
<reference evidence="3" key="1">
    <citation type="submission" date="2016-06" db="EMBL/GenBank/DDBJ databases">
        <title>Sequence of Listeria monocytogenes plasmid pLM-C-273 carrying genes related to stress resistance.</title>
        <authorList>
            <person name="Liang L."/>
            <person name="Gnaneshan S."/>
            <person name="Garduno R.A."/>
            <person name="Mallo G.V."/>
        </authorList>
    </citation>
    <scope>NUCLEOTIDE SEQUENCE</scope>
    <source>
        <strain evidence="3">LM-C-273</strain>
        <plasmid evidence="3">pLM-C-273</plasmid>
    </source>
</reference>
<dbReference type="Proteomes" id="UP000458487">
    <property type="component" value="Unassembled WGS sequence"/>
</dbReference>
<dbReference type="Proteomes" id="UP000421738">
    <property type="component" value="Unassembled WGS sequence"/>
</dbReference>
<evidence type="ECO:0000313" key="5">
    <source>
        <dbReference type="EMBL" id="EAE2899305.1"/>
    </source>
</evidence>
<reference evidence="9 16" key="4">
    <citation type="submission" date="2018-04" db="EMBL/GenBank/DDBJ databases">
        <title>Genome Analysis of a Prevalent Clone of Listeria monocytogenes Sequence Type 87 in China.</title>
        <authorList>
            <person name="Wang Y."/>
        </authorList>
    </citation>
    <scope>NUCLEOTIDE SEQUENCE [LARGE SCALE GENOMIC DNA]</scope>
    <source>
        <strain evidence="9 16">ICDC_LM1523</strain>
    </source>
</reference>
<evidence type="ECO:0000313" key="14">
    <source>
        <dbReference type="Proteomes" id="UP000421738"/>
    </source>
</evidence>
<evidence type="ECO:0000313" key="12">
    <source>
        <dbReference type="Proteomes" id="UP000383365"/>
    </source>
</evidence>
<dbReference type="PATRIC" id="fig|1639.1011.peg.2190"/>
<reference evidence="6 14" key="6">
    <citation type="submission" date="2019-09" db="EMBL/GenBank/DDBJ databases">
        <authorList>
            <consortium name="PulseNet: The National Subtyping Network for Foodborne Disease Surveillance"/>
            <person name="Tarr C.L."/>
            <person name="Trees E."/>
            <person name="Katz L.S."/>
            <person name="Carleton-Romer H.A."/>
            <person name="Stroika S."/>
            <person name="Kucerova Z."/>
            <person name="Roache K.F."/>
            <person name="Sabol A.L."/>
            <person name="Besser J."/>
            <person name="Gerner-Smidt P."/>
        </authorList>
    </citation>
    <scope>NUCLEOTIDE SEQUENCE [LARGE SCALE GENOMIC DNA]</scope>
    <source>
        <strain evidence="6 14">PNUSAL005666</strain>
    </source>
</reference>
<evidence type="ECO:0000256" key="2">
    <source>
        <dbReference type="SAM" id="MobiDB-lite"/>
    </source>
</evidence>
<organism evidence="3">
    <name type="scientific">Listeria monocytogenes</name>
    <dbReference type="NCBI Taxonomy" id="1639"/>
    <lineage>
        <taxon>Bacteria</taxon>
        <taxon>Bacillati</taxon>
        <taxon>Bacillota</taxon>
        <taxon>Bacilli</taxon>
        <taxon>Bacillales</taxon>
        <taxon>Listeriaceae</taxon>
        <taxon>Listeria</taxon>
    </lineage>
</organism>
<reference evidence="10 11" key="2">
    <citation type="journal article" date="2018" name="BMC Genomics">
        <title>Genes significantly associated with lineage II food isolates of Listeria monocytogenes.</title>
        <authorList>
            <person name="Pirone-Davies C."/>
            <person name="Chen Y."/>
            <person name="Pightling A."/>
            <person name="Ryan G."/>
            <person name="Wang Y."/>
            <person name="Yao K."/>
            <person name="Hoffmann M."/>
            <person name="Allard M.W."/>
        </authorList>
    </citation>
    <scope>NUCLEOTIDE SEQUENCE [LARGE SCALE GENOMIC DNA]</scope>
    <source>
        <strain evidence="10 11">PNUSAL000190</strain>
    </source>
</reference>
<dbReference type="AlphaFoldDB" id="A0A1B2LR21"/>
<feature type="coiled-coil region" evidence="1">
    <location>
        <begin position="51"/>
        <end position="102"/>
    </location>
</feature>
<evidence type="ECO:0000313" key="6">
    <source>
        <dbReference type="EMBL" id="ECR7122792.1"/>
    </source>
</evidence>
<dbReference type="Proteomes" id="UP000285054">
    <property type="component" value="Unassembled WGS sequence"/>
</dbReference>
<dbReference type="EMBL" id="QXKO01000012">
    <property type="protein sequence ID" value="RJZ18228.1"/>
    <property type="molecule type" value="Genomic_DNA"/>
</dbReference>
<proteinExistence type="predicted"/>
<reference evidence="12 13" key="5">
    <citation type="submission" date="2019-03" db="EMBL/GenBank/DDBJ databases">
        <authorList>
            <person name="Ashton P.M."/>
            <person name="Dallman T."/>
            <person name="Nair S."/>
            <person name="De Pinna E."/>
            <person name="Peters T."/>
            <person name="Grant K."/>
        </authorList>
    </citation>
    <scope>NUCLEOTIDE SEQUENCE [LARGE SCALE GENOMIC DNA]</scope>
    <source>
        <strain evidence="7 15">833351</strain>
        <strain evidence="4">RL15000161</strain>
        <strain evidence="5">RL15000271</strain>
    </source>
</reference>
<evidence type="ECO:0000313" key="10">
    <source>
        <dbReference type="EMBL" id="RJZ18228.1"/>
    </source>
</evidence>
<dbReference type="EMBL" id="DAAHUJ010000009">
    <property type="protein sequence ID" value="HAB7365110.1"/>
    <property type="molecule type" value="Genomic_DNA"/>
</dbReference>
<evidence type="ECO:0000313" key="11">
    <source>
        <dbReference type="Proteomes" id="UP000285054"/>
    </source>
</evidence>
<dbReference type="EMBL" id="QDAY01000002">
    <property type="protein sequence ID" value="KAA9450630.1"/>
    <property type="molecule type" value="Genomic_DNA"/>
</dbReference>
<sequence length="184" mass="20960">MKNYLQRKFDIQHFAEGGDDKNFNQAELDEIVKNRLAAEKKKFNGEIETIKSAHEEEITKLNDQINQLNDQVGEHDSSEKALKKLQKEKDEALSKLDEYVQKEQTAEWHSKLKESGVKEERYEAFTKLFGDEERNDDNLAKFAEQYPEWIAKSDDGDTPPPIGAGLGNASEPSATDPFIQALNS</sequence>
<reference evidence="8" key="7">
    <citation type="submission" date="2020-01" db="EMBL/GenBank/DDBJ databases">
        <authorList>
            <consortium name="NCBI Pathogen Detection Project"/>
        </authorList>
    </citation>
    <scope>NUCLEOTIDE SEQUENCE</scope>
    <source>
        <strain evidence="8">CFIAFB20160079</strain>
    </source>
</reference>
<dbReference type="RefSeq" id="WP_003744996.1">
    <property type="nucleotide sequence ID" value="NC_021823.1"/>
</dbReference>
<evidence type="ECO:0000313" key="7">
    <source>
        <dbReference type="EMBL" id="EDN9630866.1"/>
    </source>
</evidence>
<accession>A0A1B2LR21</accession>
<evidence type="ECO:0000313" key="13">
    <source>
        <dbReference type="Proteomes" id="UP000401273"/>
    </source>
</evidence>
<reference evidence="8 17" key="3">
    <citation type="journal article" date="2018" name="Genome Biol.">
        <title>SKESA: strategic k-mer extension for scrupulous assemblies.</title>
        <authorList>
            <person name="Souvorov A."/>
            <person name="Agarwala R."/>
            <person name="Lipman D.J."/>
        </authorList>
    </citation>
    <scope>NUCLEOTIDE SEQUENCE [LARGE SCALE GENOMIC DNA]</scope>
    <source>
        <strain evidence="8 17">CFIAFB20160079</strain>
    </source>
</reference>
<keyword evidence="3" id="KW-0614">Plasmid</keyword>
<evidence type="ECO:0000313" key="17">
    <source>
        <dbReference type="Proteomes" id="UP000845014"/>
    </source>
</evidence>
<geneLocation type="plasmid" evidence="3">
    <name>pLM-C-273</name>
</geneLocation>
<evidence type="ECO:0000256" key="1">
    <source>
        <dbReference type="SAM" id="Coils"/>
    </source>
</evidence>
<dbReference type="Proteomes" id="UP000383365">
    <property type="component" value="Unassembled WGS sequence"/>
</dbReference>
<evidence type="ECO:0000313" key="3">
    <source>
        <dbReference type="EMBL" id="AOA49277.1"/>
    </source>
</evidence>
<feature type="region of interest" description="Disordered" evidence="2">
    <location>
        <begin position="150"/>
        <end position="184"/>
    </location>
</feature>
<evidence type="ECO:0008006" key="18">
    <source>
        <dbReference type="Google" id="ProtNLM"/>
    </source>
</evidence>
<dbReference type="EMBL" id="KX467251">
    <property type="protein sequence ID" value="AOA49277.1"/>
    <property type="molecule type" value="Genomic_DNA"/>
</dbReference>
<dbReference type="Proteomes" id="UP000401273">
    <property type="component" value="Unassembled WGS sequence"/>
</dbReference>
<protein>
    <recommendedName>
        <fullName evidence="18">Scaffolding protein</fullName>
    </recommendedName>
</protein>
<gene>
    <name evidence="9" type="ORF">DCK61_07895</name>
    <name evidence="10" type="ORF">DYZ50_02952</name>
    <name evidence="4" type="ORF">E1V33_03310</name>
    <name evidence="5" type="ORF">E1W43_15335</name>
    <name evidence="6" type="ORF">F1788_08670</name>
    <name evidence="7" type="ORF">GI230_14820</name>
    <name evidence="8" type="ORF">GYO01_13415</name>
    <name evidence="3" type="ORF">pLM-C-273_00076</name>
</gene>
<dbReference type="EMBL" id="AANDQG010000013">
    <property type="protein sequence ID" value="EDN9630866.1"/>
    <property type="molecule type" value="Genomic_DNA"/>
</dbReference>
<evidence type="ECO:0000313" key="16">
    <source>
        <dbReference type="Proteomes" id="UP000460224"/>
    </source>
</evidence>
<dbReference type="Proteomes" id="UP000845014">
    <property type="component" value="Unassembled WGS sequence"/>
</dbReference>
<evidence type="ECO:0000313" key="9">
    <source>
        <dbReference type="EMBL" id="KAA9450630.1"/>
    </source>
</evidence>
<keyword evidence="1" id="KW-0175">Coiled coil</keyword>
<name>A0A1B2LR21_LISMN</name>